<organism evidence="1 2">
    <name type="scientific">Dermacentor silvarum</name>
    <name type="common">Tick</name>
    <dbReference type="NCBI Taxonomy" id="543639"/>
    <lineage>
        <taxon>Eukaryota</taxon>
        <taxon>Metazoa</taxon>
        <taxon>Ecdysozoa</taxon>
        <taxon>Arthropoda</taxon>
        <taxon>Chelicerata</taxon>
        <taxon>Arachnida</taxon>
        <taxon>Acari</taxon>
        <taxon>Parasitiformes</taxon>
        <taxon>Ixodida</taxon>
        <taxon>Ixodoidea</taxon>
        <taxon>Ixodidae</taxon>
        <taxon>Rhipicephalinae</taxon>
        <taxon>Dermacentor</taxon>
    </lineage>
</organism>
<gene>
    <name evidence="1" type="ORF">HPB49_008187</name>
</gene>
<name>A0ACB8C8A5_DERSI</name>
<reference evidence="1" key="1">
    <citation type="submission" date="2020-05" db="EMBL/GenBank/DDBJ databases">
        <title>Large-scale comparative analyses of tick genomes elucidate their genetic diversity and vector capacities.</title>
        <authorList>
            <person name="Jia N."/>
            <person name="Wang J."/>
            <person name="Shi W."/>
            <person name="Du L."/>
            <person name="Sun Y."/>
            <person name="Zhan W."/>
            <person name="Jiang J."/>
            <person name="Wang Q."/>
            <person name="Zhang B."/>
            <person name="Ji P."/>
            <person name="Sakyi L.B."/>
            <person name="Cui X."/>
            <person name="Yuan T."/>
            <person name="Jiang B."/>
            <person name="Yang W."/>
            <person name="Lam T.T.-Y."/>
            <person name="Chang Q."/>
            <person name="Ding S."/>
            <person name="Wang X."/>
            <person name="Zhu J."/>
            <person name="Ruan X."/>
            <person name="Zhao L."/>
            <person name="Wei J."/>
            <person name="Que T."/>
            <person name="Du C."/>
            <person name="Cheng J."/>
            <person name="Dai P."/>
            <person name="Han X."/>
            <person name="Huang E."/>
            <person name="Gao Y."/>
            <person name="Liu J."/>
            <person name="Shao H."/>
            <person name="Ye R."/>
            <person name="Li L."/>
            <person name="Wei W."/>
            <person name="Wang X."/>
            <person name="Wang C."/>
            <person name="Yang T."/>
            <person name="Huo Q."/>
            <person name="Li W."/>
            <person name="Guo W."/>
            <person name="Chen H."/>
            <person name="Zhou L."/>
            <person name="Ni X."/>
            <person name="Tian J."/>
            <person name="Zhou Y."/>
            <person name="Sheng Y."/>
            <person name="Liu T."/>
            <person name="Pan Y."/>
            <person name="Xia L."/>
            <person name="Li J."/>
            <person name="Zhao F."/>
            <person name="Cao W."/>
        </authorList>
    </citation>
    <scope>NUCLEOTIDE SEQUENCE</scope>
    <source>
        <strain evidence="1">Dsil-2018</strain>
    </source>
</reference>
<sequence length="108" mass="12113">MDVCRTSKEALLTGKLLPFSVTNRYRYPPIPSHLPKLNDGEERLIAPRLPFMSIRRVTHGNGQYGIRGQVVNVPIHVQATVDCLPRSVPDDVAIDVHSKRKLTGKPVY</sequence>
<accession>A0ACB8C8A5</accession>
<evidence type="ECO:0000313" key="1">
    <source>
        <dbReference type="EMBL" id="KAH7937157.1"/>
    </source>
</evidence>
<keyword evidence="2" id="KW-1185">Reference proteome</keyword>
<dbReference type="Proteomes" id="UP000821865">
    <property type="component" value="Chromosome 8"/>
</dbReference>
<comment type="caution">
    <text evidence="1">The sequence shown here is derived from an EMBL/GenBank/DDBJ whole genome shotgun (WGS) entry which is preliminary data.</text>
</comment>
<proteinExistence type="predicted"/>
<dbReference type="EMBL" id="CM023477">
    <property type="protein sequence ID" value="KAH7937157.1"/>
    <property type="molecule type" value="Genomic_DNA"/>
</dbReference>
<evidence type="ECO:0000313" key="2">
    <source>
        <dbReference type="Proteomes" id="UP000821865"/>
    </source>
</evidence>
<protein>
    <submittedName>
        <fullName evidence="1">Uncharacterized protein</fullName>
    </submittedName>
</protein>